<dbReference type="AlphaFoldDB" id="A0A8S4RP26"/>
<dbReference type="Proteomes" id="UP000838756">
    <property type="component" value="Unassembled WGS sequence"/>
</dbReference>
<accession>A0A8S4RP26</accession>
<sequence length="152" mass="16623">MITVVVAGILNLTGDIRWSEAPRRWSARGASRRPLRRAPVSARRRTTGSFDVENGAGAGGGAGGARSPLEGGSPSAALVLQSMPQRRESFLYRSDSDFEMSPKSMSRNSSIASERFKEVEAAQLDRAYVFLSVHLHIACPLCKHWFLLTYIA</sequence>
<name>A0A8S4RP26_9NEOP</name>
<evidence type="ECO:0000313" key="2">
    <source>
        <dbReference type="EMBL" id="CAH2239440.1"/>
    </source>
</evidence>
<gene>
    <name evidence="2" type="primary">jg23871</name>
    <name evidence="2" type="ORF">PAEG_LOCUS16146</name>
</gene>
<reference evidence="2" key="1">
    <citation type="submission" date="2022-03" db="EMBL/GenBank/DDBJ databases">
        <authorList>
            <person name="Lindestad O."/>
        </authorList>
    </citation>
    <scope>NUCLEOTIDE SEQUENCE</scope>
</reference>
<comment type="caution">
    <text evidence="2">The sequence shown here is derived from an EMBL/GenBank/DDBJ whole genome shotgun (WGS) entry which is preliminary data.</text>
</comment>
<protein>
    <submittedName>
        <fullName evidence="2">Jg23871 protein</fullName>
    </submittedName>
</protein>
<evidence type="ECO:0000313" key="3">
    <source>
        <dbReference type="Proteomes" id="UP000838756"/>
    </source>
</evidence>
<dbReference type="OrthoDB" id="6111453at2759"/>
<keyword evidence="3" id="KW-1185">Reference proteome</keyword>
<dbReference type="PANTHER" id="PTHR40141:SF2">
    <property type="entry name" value="3',5'-CYCLIC-AMP PHOSPHODIESTERASE"/>
    <property type="match status" value="1"/>
</dbReference>
<feature type="region of interest" description="Disordered" evidence="1">
    <location>
        <begin position="27"/>
        <end position="78"/>
    </location>
</feature>
<dbReference type="EMBL" id="CAKXAJ010025435">
    <property type="protein sequence ID" value="CAH2239440.1"/>
    <property type="molecule type" value="Genomic_DNA"/>
</dbReference>
<proteinExistence type="predicted"/>
<evidence type="ECO:0000256" key="1">
    <source>
        <dbReference type="SAM" id="MobiDB-lite"/>
    </source>
</evidence>
<organism evidence="2 3">
    <name type="scientific">Pararge aegeria aegeria</name>
    <dbReference type="NCBI Taxonomy" id="348720"/>
    <lineage>
        <taxon>Eukaryota</taxon>
        <taxon>Metazoa</taxon>
        <taxon>Ecdysozoa</taxon>
        <taxon>Arthropoda</taxon>
        <taxon>Hexapoda</taxon>
        <taxon>Insecta</taxon>
        <taxon>Pterygota</taxon>
        <taxon>Neoptera</taxon>
        <taxon>Endopterygota</taxon>
        <taxon>Lepidoptera</taxon>
        <taxon>Glossata</taxon>
        <taxon>Ditrysia</taxon>
        <taxon>Papilionoidea</taxon>
        <taxon>Nymphalidae</taxon>
        <taxon>Satyrinae</taxon>
        <taxon>Satyrini</taxon>
        <taxon>Parargina</taxon>
        <taxon>Pararge</taxon>
    </lineage>
</organism>
<feature type="compositionally biased region" description="Basic residues" evidence="1">
    <location>
        <begin position="30"/>
        <end position="46"/>
    </location>
</feature>
<dbReference type="PANTHER" id="PTHR40141">
    <property type="entry name" value="3',5'-CYCLIC-AMP PHOSPHODIESTERASE-RELATED"/>
    <property type="match status" value="1"/>
</dbReference>